<dbReference type="Proteomes" id="UP000031189">
    <property type="component" value="Unassembled WGS sequence"/>
</dbReference>
<accession>A0A0B3VYE0</accession>
<keyword evidence="3 6" id="KW-0812">Transmembrane</keyword>
<dbReference type="GO" id="GO:0005886">
    <property type="term" value="C:plasma membrane"/>
    <property type="evidence" value="ECO:0007669"/>
    <property type="project" value="UniProtKB-SubCell"/>
</dbReference>
<evidence type="ECO:0000313" key="8">
    <source>
        <dbReference type="Proteomes" id="UP000031189"/>
    </source>
</evidence>
<comment type="caution">
    <text evidence="7">The sequence shown here is derived from an EMBL/GenBank/DDBJ whole genome shotgun (WGS) entry which is preliminary data.</text>
</comment>
<proteinExistence type="predicted"/>
<dbReference type="PANTHER" id="PTHR33545:SF10">
    <property type="entry name" value="UPF0750 MEMBRANE PROTEIN YPJC"/>
    <property type="match status" value="1"/>
</dbReference>
<name>A0A0B3VYE0_9FIRM</name>
<reference evidence="7 8" key="1">
    <citation type="submission" date="2014-12" db="EMBL/GenBank/DDBJ databases">
        <title>Draft genome sequence of Terrisporobacter sp. 08-306576, isolated from the blood culture of a bacteremia patient.</title>
        <authorList>
            <person name="Lund L.C."/>
            <person name="Sydenham T.V."/>
            <person name="Hogh S.V."/>
            <person name="Skov M.N."/>
            <person name="Kemp M."/>
            <person name="Justesen U.S."/>
        </authorList>
    </citation>
    <scope>NUCLEOTIDE SEQUENCE [LARGE SCALE GENOMIC DNA]</scope>
    <source>
        <strain evidence="7 8">08-306576</strain>
    </source>
</reference>
<feature type="transmembrane region" description="Helical" evidence="6">
    <location>
        <begin position="82"/>
        <end position="100"/>
    </location>
</feature>
<dbReference type="AlphaFoldDB" id="A0A0B3VYE0"/>
<evidence type="ECO:0000256" key="2">
    <source>
        <dbReference type="ARBA" id="ARBA00022475"/>
    </source>
</evidence>
<dbReference type="InterPro" id="IPR051461">
    <property type="entry name" value="UPF0750_membrane"/>
</dbReference>
<dbReference type="InterPro" id="IPR003740">
    <property type="entry name" value="YitT"/>
</dbReference>
<organism evidence="7 8">
    <name type="scientific">Terrisporobacter othiniensis</name>
    <dbReference type="NCBI Taxonomy" id="1577792"/>
    <lineage>
        <taxon>Bacteria</taxon>
        <taxon>Bacillati</taxon>
        <taxon>Bacillota</taxon>
        <taxon>Clostridia</taxon>
        <taxon>Peptostreptococcales</taxon>
        <taxon>Peptostreptococcaceae</taxon>
        <taxon>Terrisporobacter</taxon>
    </lineage>
</organism>
<keyword evidence="2" id="KW-1003">Cell membrane</keyword>
<dbReference type="EMBL" id="JWHR01000064">
    <property type="protein sequence ID" value="KHS57828.1"/>
    <property type="molecule type" value="Genomic_DNA"/>
</dbReference>
<dbReference type="STRING" id="1577792.QX51_06635"/>
<evidence type="ECO:0000256" key="1">
    <source>
        <dbReference type="ARBA" id="ARBA00004651"/>
    </source>
</evidence>
<feature type="transmembrane region" description="Helical" evidence="6">
    <location>
        <begin position="112"/>
        <end position="134"/>
    </location>
</feature>
<feature type="transmembrane region" description="Helical" evidence="6">
    <location>
        <begin position="16"/>
        <end position="34"/>
    </location>
</feature>
<keyword evidence="5 6" id="KW-0472">Membrane</keyword>
<comment type="subcellular location">
    <subcellularLocation>
        <location evidence="1">Cell membrane</location>
        <topology evidence="1">Multi-pass membrane protein</topology>
    </subcellularLocation>
</comment>
<evidence type="ECO:0000256" key="3">
    <source>
        <dbReference type="ARBA" id="ARBA00022692"/>
    </source>
</evidence>
<sequence>MDRRTKEKENQRRKEIGLILLGTIILAFGVYNLNYQNNITEGGVLGVLLLLKNLFNINPSVANIIIDISLFVIGYKFFGKKFLIYSMIATIGFSVFYAVFESIGPLVPVFDSKLLGTVLAGLFVGVGVGIVVRAGAAAGGDDALALIISKITSMTIGKVYLIGDISVLLLSLSYLSTYDIFWSLIAVSISGKTIDYIYNYKMEPAKAI</sequence>
<keyword evidence="4 6" id="KW-1133">Transmembrane helix</keyword>
<evidence type="ECO:0000313" key="7">
    <source>
        <dbReference type="EMBL" id="KHS57828.1"/>
    </source>
</evidence>
<feature type="transmembrane region" description="Helical" evidence="6">
    <location>
        <begin position="54"/>
        <end position="75"/>
    </location>
</feature>
<evidence type="ECO:0000256" key="5">
    <source>
        <dbReference type="ARBA" id="ARBA00023136"/>
    </source>
</evidence>
<dbReference type="PANTHER" id="PTHR33545">
    <property type="entry name" value="UPF0750 MEMBRANE PROTEIN YITT-RELATED"/>
    <property type="match status" value="1"/>
</dbReference>
<keyword evidence="8" id="KW-1185">Reference proteome</keyword>
<evidence type="ECO:0000256" key="4">
    <source>
        <dbReference type="ARBA" id="ARBA00022989"/>
    </source>
</evidence>
<dbReference type="Pfam" id="PF02588">
    <property type="entry name" value="YitT_membrane"/>
    <property type="match status" value="1"/>
</dbReference>
<gene>
    <name evidence="7" type="ORF">QX51_06635</name>
</gene>
<protein>
    <submittedName>
        <fullName evidence="7">Membrane protein</fullName>
    </submittedName>
</protein>
<evidence type="ECO:0000256" key="6">
    <source>
        <dbReference type="SAM" id="Phobius"/>
    </source>
</evidence>
<dbReference type="OrthoDB" id="1758221at2"/>
<dbReference type="RefSeq" id="WP_039679110.1">
    <property type="nucleotide sequence ID" value="NZ_JAXECK010000012.1"/>
</dbReference>